<protein>
    <submittedName>
        <fullName evidence="1">Uncharacterized protein</fullName>
    </submittedName>
</protein>
<gene>
    <name evidence="1" type="ORF">M2650_02385</name>
</gene>
<dbReference type="RefSeq" id="WP_249470661.1">
    <property type="nucleotide sequence ID" value="NZ_JAMBEP010000001.1"/>
</dbReference>
<proteinExistence type="predicted"/>
<dbReference type="Proteomes" id="UP001431217">
    <property type="component" value="Unassembled WGS sequence"/>
</dbReference>
<sequence>MRCSALLLAGCGVAAAGERIALEGSDVTVEVQHDWMMMASDASSLHLNVCNPAMADGCQVLAQMYVEKLSGAMAPASLDAVFRSASVVSADNPVPARWIKVAGYDAVETAALGDVNYNYGEGRGGTAKMAYREITLRAGPAFYRCGVSASPDADWTRWRGALHDFCSSLRFVDAKKTIGTK</sequence>
<name>A0ABT0MF45_9GAMM</name>
<evidence type="ECO:0000313" key="1">
    <source>
        <dbReference type="EMBL" id="MCL1633497.1"/>
    </source>
</evidence>
<reference evidence="1 2" key="1">
    <citation type="submission" date="2022-05" db="EMBL/GenBank/DDBJ databases">
        <title>Luteimonas sp. SX5, whole genome shotgun sequencing project.</title>
        <authorList>
            <person name="Zhao G."/>
            <person name="Shen L."/>
        </authorList>
    </citation>
    <scope>NUCLEOTIDE SEQUENCE [LARGE SCALE GENOMIC DNA]</scope>
    <source>
        <strain evidence="1 2">SX5</strain>
    </source>
</reference>
<organism evidence="1 2">
    <name type="scientific">Luteimonas galliterrae</name>
    <dbReference type="NCBI Taxonomy" id="2940486"/>
    <lineage>
        <taxon>Bacteria</taxon>
        <taxon>Pseudomonadati</taxon>
        <taxon>Pseudomonadota</taxon>
        <taxon>Gammaproteobacteria</taxon>
        <taxon>Lysobacterales</taxon>
        <taxon>Lysobacteraceae</taxon>
        <taxon>Luteimonas</taxon>
    </lineage>
</organism>
<evidence type="ECO:0000313" key="2">
    <source>
        <dbReference type="Proteomes" id="UP001431217"/>
    </source>
</evidence>
<dbReference type="EMBL" id="JAMBEP010000001">
    <property type="protein sequence ID" value="MCL1633497.1"/>
    <property type="molecule type" value="Genomic_DNA"/>
</dbReference>
<accession>A0ABT0MF45</accession>
<keyword evidence="2" id="KW-1185">Reference proteome</keyword>
<comment type="caution">
    <text evidence="1">The sequence shown here is derived from an EMBL/GenBank/DDBJ whole genome shotgun (WGS) entry which is preliminary data.</text>
</comment>